<dbReference type="InParanoid" id="A0A165N0Y7"/>
<dbReference type="AlphaFoldDB" id="A0A165N0Y7"/>
<dbReference type="Proteomes" id="UP000077266">
    <property type="component" value="Unassembled WGS sequence"/>
</dbReference>
<evidence type="ECO:0000256" key="3">
    <source>
        <dbReference type="ARBA" id="ARBA00022927"/>
    </source>
</evidence>
<dbReference type="GO" id="GO:0005198">
    <property type="term" value="F:structural molecule activity"/>
    <property type="evidence" value="ECO:0007669"/>
    <property type="project" value="TreeGrafter"/>
</dbReference>
<organism evidence="4 5">
    <name type="scientific">Exidia glandulosa HHB12029</name>
    <dbReference type="NCBI Taxonomy" id="1314781"/>
    <lineage>
        <taxon>Eukaryota</taxon>
        <taxon>Fungi</taxon>
        <taxon>Dikarya</taxon>
        <taxon>Basidiomycota</taxon>
        <taxon>Agaricomycotina</taxon>
        <taxon>Agaricomycetes</taxon>
        <taxon>Auriculariales</taxon>
        <taxon>Exidiaceae</taxon>
        <taxon>Exidia</taxon>
    </lineage>
</organism>
<dbReference type="PANTHER" id="PTHR13149">
    <property type="entry name" value="VACUOLAR PROTEIN SORTING-ASSOCIATED PROTEIN VPS25"/>
    <property type="match status" value="1"/>
</dbReference>
<dbReference type="Gene3D" id="1.10.10.10">
    <property type="entry name" value="Winged helix-like DNA-binding domain superfamily/Winged helix DNA-binding domain"/>
    <property type="match status" value="1"/>
</dbReference>
<evidence type="ECO:0000313" key="4">
    <source>
        <dbReference type="EMBL" id="KZW00053.1"/>
    </source>
</evidence>
<dbReference type="InterPro" id="IPR036388">
    <property type="entry name" value="WH-like_DNA-bd_sf"/>
</dbReference>
<evidence type="ECO:0000256" key="2">
    <source>
        <dbReference type="ARBA" id="ARBA00022448"/>
    </source>
</evidence>
<gene>
    <name evidence="4" type="ORF">EXIGLDRAFT_831121</name>
</gene>
<protein>
    <submittedName>
        <fullName evidence="4">ESCRT-II complex, vps25 subunit</fullName>
    </submittedName>
</protein>
<dbReference type="Pfam" id="PF05871">
    <property type="entry name" value="ESCRT-II"/>
    <property type="match status" value="1"/>
</dbReference>
<proteinExistence type="inferred from homology"/>
<comment type="similarity">
    <text evidence="1">Belongs to the VPS25 family.</text>
</comment>
<name>A0A165N0Y7_EXIGL</name>
<dbReference type="STRING" id="1314781.A0A165N0Y7"/>
<keyword evidence="5" id="KW-1185">Reference proteome</keyword>
<reference evidence="4 5" key="1">
    <citation type="journal article" date="2016" name="Mol. Biol. Evol.">
        <title>Comparative Genomics of Early-Diverging Mushroom-Forming Fungi Provides Insights into the Origins of Lignocellulose Decay Capabilities.</title>
        <authorList>
            <person name="Nagy L.G."/>
            <person name="Riley R."/>
            <person name="Tritt A."/>
            <person name="Adam C."/>
            <person name="Daum C."/>
            <person name="Floudas D."/>
            <person name="Sun H."/>
            <person name="Yadav J.S."/>
            <person name="Pangilinan J."/>
            <person name="Larsson K.H."/>
            <person name="Matsuura K."/>
            <person name="Barry K."/>
            <person name="Labutti K."/>
            <person name="Kuo R."/>
            <person name="Ohm R.A."/>
            <person name="Bhattacharya S.S."/>
            <person name="Shirouzu T."/>
            <person name="Yoshinaga Y."/>
            <person name="Martin F.M."/>
            <person name="Grigoriev I.V."/>
            <person name="Hibbett D.S."/>
        </authorList>
    </citation>
    <scope>NUCLEOTIDE SEQUENCE [LARGE SCALE GENOMIC DNA]</scope>
    <source>
        <strain evidence="4 5">HHB12029</strain>
    </source>
</reference>
<dbReference type="GO" id="GO:0043328">
    <property type="term" value="P:protein transport to vacuole involved in ubiquitin-dependent protein catabolic process via the multivesicular body sorting pathway"/>
    <property type="evidence" value="ECO:0007669"/>
    <property type="project" value="TreeGrafter"/>
</dbReference>
<dbReference type="InterPro" id="IPR036390">
    <property type="entry name" value="WH_DNA-bd_sf"/>
</dbReference>
<dbReference type="EMBL" id="KV425904">
    <property type="protein sequence ID" value="KZW00053.1"/>
    <property type="molecule type" value="Genomic_DNA"/>
</dbReference>
<dbReference type="FunCoup" id="A0A165N0Y7">
    <property type="interactions" value="277"/>
</dbReference>
<dbReference type="PANTHER" id="PTHR13149:SF0">
    <property type="entry name" value="VACUOLAR PROTEIN-SORTING-ASSOCIATED PROTEIN 25"/>
    <property type="match status" value="1"/>
</dbReference>
<dbReference type="Gene3D" id="1.10.10.570">
    <property type="entry name" value="Winged helix' DNA-binding domain. Chain C. Domain 1"/>
    <property type="match status" value="1"/>
</dbReference>
<sequence>MALRRRTLPSGFTLPSIHSLHPFFTHQTVPTTLAVQTEHWTRLILSYARHARLFTLGVEDADLKTGPWADILYNPEIARSVKPAHLESLIATLVAQGKAYYDPPKQTRTVLLLWRTLDEWAEVLFTWASDTGQLNTILTFYEIQEPELKSELSGIPTPLLRRAIQALIKSSRAQLIDGTEGGGVRIFASTR</sequence>
<dbReference type="GO" id="GO:0042803">
    <property type="term" value="F:protein homodimerization activity"/>
    <property type="evidence" value="ECO:0007669"/>
    <property type="project" value="TreeGrafter"/>
</dbReference>
<dbReference type="GO" id="GO:0000814">
    <property type="term" value="C:ESCRT II complex"/>
    <property type="evidence" value="ECO:0007669"/>
    <property type="project" value="InterPro"/>
</dbReference>
<keyword evidence="2" id="KW-0813">Transport</keyword>
<dbReference type="OrthoDB" id="245150at2759"/>
<accession>A0A165N0Y7</accession>
<keyword evidence="3" id="KW-0653">Protein transport</keyword>
<evidence type="ECO:0000256" key="1">
    <source>
        <dbReference type="ARBA" id="ARBA00009674"/>
    </source>
</evidence>
<dbReference type="InterPro" id="IPR014041">
    <property type="entry name" value="ESCRT-II_cplx_Vps25-sub_N"/>
</dbReference>
<dbReference type="InterPro" id="IPR008570">
    <property type="entry name" value="ESCRT-II_cplx_Vps25-sub"/>
</dbReference>
<dbReference type="SUPFAM" id="SSF46785">
    <property type="entry name" value="Winged helix' DNA-binding domain"/>
    <property type="match status" value="2"/>
</dbReference>
<evidence type="ECO:0000313" key="5">
    <source>
        <dbReference type="Proteomes" id="UP000077266"/>
    </source>
</evidence>